<evidence type="ECO:0000256" key="4">
    <source>
        <dbReference type="ARBA" id="ARBA00022741"/>
    </source>
</evidence>
<dbReference type="SMART" id="SM01024">
    <property type="entry name" value="BCS1_N"/>
    <property type="match status" value="1"/>
</dbReference>
<accession>A0A1V6PP20</accession>
<evidence type="ECO:0000256" key="11">
    <source>
        <dbReference type="ARBA" id="ARBA00048778"/>
    </source>
</evidence>
<sequence length="482" mass="54553">MSEQPDEALHSLLDTFAPGLSWLIRLISAALGVNILSSVLPLVALPIISTFLLPSLSRALEPIISLFVASAEIRHRNNLYPQVMRWVSSVRFRSCSSSVIVGITEAFGFLWDSNDDSLKYVETEIPAYRGKIEKLRITPGQERFHFFRYQKCWFAFYRDPHRNALDPFSRNAENITIYYMSWNKAVFENLLVDIQKFNVDCRRGQLAVFCARQDKRDAGWQNMCDEIPRSLDSLAQDKEMKREMIEDIEKFLSKAVTDFYRKRGIPHRRGYLFHGPPGTGKSSCCKVIATHFELPIYIFNLATVDDYGLQELFRTLPAPPARCMVVLEDIDTTRIDQRGNTVNEEKDASRQKGITLATVLNALDGIGAHNGHILVATTNAKPTLDPALTRPGRIDKQFEFRNPDAPTIHDYFSFFFGNDDADAKFPNTTLDQLASQFSDVVSHLALSPATLQEYFLQCNEDPVMAVKNVAKLESTDLQPAGP</sequence>
<evidence type="ECO:0000256" key="1">
    <source>
        <dbReference type="ARBA" id="ARBA00004434"/>
    </source>
</evidence>
<comment type="caution">
    <text evidence="15">The sequence shown here is derived from an EMBL/GenBank/DDBJ whole genome shotgun (WGS) entry which is preliminary data.</text>
</comment>
<reference evidence="16" key="1">
    <citation type="journal article" date="2017" name="Nat. Microbiol.">
        <title>Global analysis of biosynthetic gene clusters reveals vast potential of secondary metabolite production in Penicillium species.</title>
        <authorList>
            <person name="Nielsen J.C."/>
            <person name="Grijseels S."/>
            <person name="Prigent S."/>
            <person name="Ji B."/>
            <person name="Dainat J."/>
            <person name="Nielsen K.F."/>
            <person name="Frisvad J.C."/>
            <person name="Workman M."/>
            <person name="Nielsen J."/>
        </authorList>
    </citation>
    <scope>NUCLEOTIDE SEQUENCE [LARGE SCALE GENOMIC DNA]</scope>
    <source>
        <strain evidence="16">IBT 31811</strain>
    </source>
</reference>
<comment type="similarity">
    <text evidence="2">Belongs to the AAA ATPase family. BCS1 subfamily.</text>
</comment>
<dbReference type="AlphaFoldDB" id="A0A1V6PP20"/>
<dbReference type="Pfam" id="PF00004">
    <property type="entry name" value="AAA"/>
    <property type="match status" value="1"/>
</dbReference>
<evidence type="ECO:0000259" key="14">
    <source>
        <dbReference type="SMART" id="SM01024"/>
    </source>
</evidence>
<dbReference type="EMBL" id="MDYN01000083">
    <property type="protein sequence ID" value="OQD78768.1"/>
    <property type="molecule type" value="Genomic_DNA"/>
</dbReference>
<evidence type="ECO:0000256" key="6">
    <source>
        <dbReference type="ARBA" id="ARBA00022801"/>
    </source>
</evidence>
<dbReference type="STRING" id="416450.A0A1V6PP20"/>
<dbReference type="GO" id="GO:0005524">
    <property type="term" value="F:ATP binding"/>
    <property type="evidence" value="ECO:0007669"/>
    <property type="project" value="UniProtKB-KW"/>
</dbReference>
<evidence type="ECO:0000256" key="3">
    <source>
        <dbReference type="ARBA" id="ARBA00022692"/>
    </source>
</evidence>
<dbReference type="SUPFAM" id="SSF52540">
    <property type="entry name" value="P-loop containing nucleoside triphosphate hydrolases"/>
    <property type="match status" value="1"/>
</dbReference>
<evidence type="ECO:0000256" key="8">
    <source>
        <dbReference type="ARBA" id="ARBA00022989"/>
    </source>
</evidence>
<dbReference type="InterPro" id="IPR014851">
    <property type="entry name" value="BCS1_N"/>
</dbReference>
<dbReference type="InterPro" id="IPR003959">
    <property type="entry name" value="ATPase_AAA_core"/>
</dbReference>
<keyword evidence="7" id="KW-0067">ATP-binding</keyword>
<dbReference type="SMART" id="SM00382">
    <property type="entry name" value="AAA"/>
    <property type="match status" value="1"/>
</dbReference>
<evidence type="ECO:0000259" key="13">
    <source>
        <dbReference type="SMART" id="SM00382"/>
    </source>
</evidence>
<keyword evidence="4" id="KW-0547">Nucleotide-binding</keyword>
<dbReference type="Pfam" id="PF08740">
    <property type="entry name" value="BCS1_N"/>
    <property type="match status" value="1"/>
</dbReference>
<keyword evidence="6" id="KW-0378">Hydrolase</keyword>
<evidence type="ECO:0000256" key="5">
    <source>
        <dbReference type="ARBA" id="ARBA00022792"/>
    </source>
</evidence>
<evidence type="ECO:0000256" key="10">
    <source>
        <dbReference type="ARBA" id="ARBA00023136"/>
    </source>
</evidence>
<keyword evidence="10 12" id="KW-0472">Membrane</keyword>
<gene>
    <name evidence="15" type="ORF">PENANT_c083G06003</name>
</gene>
<dbReference type="InterPro" id="IPR057495">
    <property type="entry name" value="AAA_lid_BCS1"/>
</dbReference>
<feature type="domain" description="BCS1 N-terminal" evidence="14">
    <location>
        <begin position="42"/>
        <end position="234"/>
    </location>
</feature>
<dbReference type="Pfam" id="PF25426">
    <property type="entry name" value="AAA_lid_BCS1"/>
    <property type="match status" value="1"/>
</dbReference>
<keyword evidence="3 12" id="KW-0812">Transmembrane</keyword>
<feature type="domain" description="AAA+ ATPase" evidence="13">
    <location>
        <begin position="267"/>
        <end position="404"/>
    </location>
</feature>
<evidence type="ECO:0000313" key="15">
    <source>
        <dbReference type="EMBL" id="OQD78768.1"/>
    </source>
</evidence>
<evidence type="ECO:0008006" key="17">
    <source>
        <dbReference type="Google" id="ProtNLM"/>
    </source>
</evidence>
<dbReference type="GO" id="GO:0005743">
    <property type="term" value="C:mitochondrial inner membrane"/>
    <property type="evidence" value="ECO:0007669"/>
    <property type="project" value="UniProtKB-SubCell"/>
</dbReference>
<keyword evidence="5" id="KW-0999">Mitochondrion inner membrane</keyword>
<dbReference type="Proteomes" id="UP000191672">
    <property type="component" value="Unassembled WGS sequence"/>
</dbReference>
<keyword evidence="8 12" id="KW-1133">Transmembrane helix</keyword>
<comment type="catalytic activity">
    <reaction evidence="11">
        <text>ATP + H2O = ADP + phosphate + H(+)</text>
        <dbReference type="Rhea" id="RHEA:13065"/>
        <dbReference type="ChEBI" id="CHEBI:15377"/>
        <dbReference type="ChEBI" id="CHEBI:15378"/>
        <dbReference type="ChEBI" id="CHEBI:30616"/>
        <dbReference type="ChEBI" id="CHEBI:43474"/>
        <dbReference type="ChEBI" id="CHEBI:456216"/>
    </reaction>
    <physiologicalReaction direction="left-to-right" evidence="11">
        <dbReference type="Rhea" id="RHEA:13066"/>
    </physiologicalReaction>
</comment>
<comment type="subcellular location">
    <subcellularLocation>
        <location evidence="1">Mitochondrion inner membrane</location>
        <topology evidence="1">Single-pass membrane protein</topology>
    </subcellularLocation>
</comment>
<feature type="transmembrane region" description="Helical" evidence="12">
    <location>
        <begin position="22"/>
        <end position="48"/>
    </location>
</feature>
<evidence type="ECO:0000256" key="2">
    <source>
        <dbReference type="ARBA" id="ARBA00007448"/>
    </source>
</evidence>
<evidence type="ECO:0000313" key="16">
    <source>
        <dbReference type="Proteomes" id="UP000191672"/>
    </source>
</evidence>
<keyword evidence="9" id="KW-0496">Mitochondrion</keyword>
<dbReference type="InterPro" id="IPR050747">
    <property type="entry name" value="Mitochondrial_chaperone_BCS1"/>
</dbReference>
<keyword evidence="16" id="KW-1185">Reference proteome</keyword>
<dbReference type="Gene3D" id="3.40.50.300">
    <property type="entry name" value="P-loop containing nucleotide triphosphate hydrolases"/>
    <property type="match status" value="1"/>
</dbReference>
<proteinExistence type="inferred from homology"/>
<evidence type="ECO:0000256" key="12">
    <source>
        <dbReference type="SAM" id="Phobius"/>
    </source>
</evidence>
<dbReference type="InterPro" id="IPR027417">
    <property type="entry name" value="P-loop_NTPase"/>
</dbReference>
<dbReference type="GO" id="GO:0016887">
    <property type="term" value="F:ATP hydrolysis activity"/>
    <property type="evidence" value="ECO:0007669"/>
    <property type="project" value="InterPro"/>
</dbReference>
<name>A0A1V6PP20_9EURO</name>
<evidence type="ECO:0000256" key="9">
    <source>
        <dbReference type="ARBA" id="ARBA00023128"/>
    </source>
</evidence>
<dbReference type="PANTHER" id="PTHR23070">
    <property type="entry name" value="BCS1 AAA-TYPE ATPASE"/>
    <property type="match status" value="1"/>
</dbReference>
<dbReference type="InterPro" id="IPR003593">
    <property type="entry name" value="AAA+_ATPase"/>
</dbReference>
<organism evidence="15 16">
    <name type="scientific">Penicillium antarcticum</name>
    <dbReference type="NCBI Taxonomy" id="416450"/>
    <lineage>
        <taxon>Eukaryota</taxon>
        <taxon>Fungi</taxon>
        <taxon>Dikarya</taxon>
        <taxon>Ascomycota</taxon>
        <taxon>Pezizomycotina</taxon>
        <taxon>Eurotiomycetes</taxon>
        <taxon>Eurotiomycetidae</taxon>
        <taxon>Eurotiales</taxon>
        <taxon>Aspergillaceae</taxon>
        <taxon>Penicillium</taxon>
    </lineage>
</organism>
<evidence type="ECO:0000256" key="7">
    <source>
        <dbReference type="ARBA" id="ARBA00022840"/>
    </source>
</evidence>
<protein>
    <recommendedName>
        <fullName evidence="17">AAA+ ATPase domain-containing protein</fullName>
    </recommendedName>
</protein>